<dbReference type="InterPro" id="IPR013083">
    <property type="entry name" value="Znf_RING/FYVE/PHD"/>
</dbReference>
<protein>
    <recommendedName>
        <fullName evidence="2">RING-type domain-containing protein</fullName>
    </recommendedName>
</protein>
<evidence type="ECO:0000256" key="1">
    <source>
        <dbReference type="PROSITE-ProRule" id="PRU00175"/>
    </source>
</evidence>
<keyword evidence="1" id="KW-0862">Zinc</keyword>
<proteinExistence type="predicted"/>
<dbReference type="GO" id="GO:0008270">
    <property type="term" value="F:zinc ion binding"/>
    <property type="evidence" value="ECO:0007669"/>
    <property type="project" value="UniProtKB-KW"/>
</dbReference>
<dbReference type="AlphaFoldDB" id="A0A7S1K7B6"/>
<dbReference type="InterPro" id="IPR001841">
    <property type="entry name" value="Znf_RING"/>
</dbReference>
<organism evidence="3">
    <name type="scientific">Vitrella brassicaformis</name>
    <dbReference type="NCBI Taxonomy" id="1169539"/>
    <lineage>
        <taxon>Eukaryota</taxon>
        <taxon>Sar</taxon>
        <taxon>Alveolata</taxon>
        <taxon>Colpodellida</taxon>
        <taxon>Vitrellaceae</taxon>
        <taxon>Vitrella</taxon>
    </lineage>
</organism>
<name>A0A7S1K7B6_9ALVE</name>
<dbReference type="Pfam" id="PF13920">
    <property type="entry name" value="zf-C3HC4_3"/>
    <property type="match status" value="1"/>
</dbReference>
<evidence type="ECO:0000313" key="3">
    <source>
        <dbReference type="EMBL" id="CAD9064821.1"/>
    </source>
</evidence>
<dbReference type="SUPFAM" id="SSF57850">
    <property type="entry name" value="RING/U-box"/>
    <property type="match status" value="1"/>
</dbReference>
<accession>A0A7S1K7B6</accession>
<reference evidence="3" key="1">
    <citation type="submission" date="2021-01" db="EMBL/GenBank/DDBJ databases">
        <authorList>
            <person name="Corre E."/>
            <person name="Pelletier E."/>
            <person name="Niang G."/>
            <person name="Scheremetjew M."/>
            <person name="Finn R."/>
            <person name="Kale V."/>
            <person name="Holt S."/>
            <person name="Cochrane G."/>
            <person name="Meng A."/>
            <person name="Brown T."/>
            <person name="Cohen L."/>
        </authorList>
    </citation>
    <scope>NUCLEOTIDE SEQUENCE</scope>
    <source>
        <strain evidence="3">CCMP3346</strain>
    </source>
</reference>
<evidence type="ECO:0000259" key="2">
    <source>
        <dbReference type="PROSITE" id="PS50089"/>
    </source>
</evidence>
<dbReference type="PROSITE" id="PS50089">
    <property type="entry name" value="ZF_RING_2"/>
    <property type="match status" value="1"/>
</dbReference>
<dbReference type="EMBL" id="HBGB01033726">
    <property type="protein sequence ID" value="CAD9064821.1"/>
    <property type="molecule type" value="Transcribed_RNA"/>
</dbReference>
<feature type="domain" description="RING-type" evidence="2">
    <location>
        <begin position="87"/>
        <end position="131"/>
    </location>
</feature>
<keyword evidence="1" id="KW-0479">Metal-binding</keyword>
<dbReference type="Gene3D" id="3.30.40.10">
    <property type="entry name" value="Zinc/RING finger domain, C3HC4 (zinc finger)"/>
    <property type="match status" value="1"/>
</dbReference>
<gene>
    <name evidence="3" type="ORF">VBRA1451_LOCUS19891</name>
</gene>
<keyword evidence="1" id="KW-0863">Zinc-finger</keyword>
<sequence length="147" mass="16249">MPNSCPSPADALSAQADQTALQKTLVVSLQKKRDEIEQVADDRLSVGTLLFRSGDSAAIEGFKEEIIEKQRSLSQLLGEAERRKGTCVVCLDRLPTVCFFPCMQQCVCESCWEDMCRKRRRGKALRCPACNQVAEYASNLAGVKTTT</sequence>